<dbReference type="Proteomes" id="UP001519460">
    <property type="component" value="Unassembled WGS sequence"/>
</dbReference>
<accession>A0ABD0LL23</accession>
<sequence length="258" mass="29041">MDRSSSTYLTLPSNASLAYYPDNTLSSYTVKLDPPLHLEGAYEVGLSEICYPRSWVNVRDNEARLSLQVHRHRPPPGDSASSLQQRVVTLPGGQYDSAQHLIDSLRRQTSFHFKSVQFQYDEPSRKVAITVPRNLTVKLSPLLKDILGFQDDTLVGFRRGERVVDLNRGFTALYVYASVVQDRIVGDTRAPLLRMVPARGKHGDIVFQTYHDVHFLPVAFNSFDRVTINIRNGAGDLVPFETGQVVVTLQLRPRPYGS</sequence>
<gene>
    <name evidence="1" type="ORF">BaRGS_00008427</name>
</gene>
<comment type="caution">
    <text evidence="1">The sequence shown here is derived from an EMBL/GenBank/DDBJ whole genome shotgun (WGS) entry which is preliminary data.</text>
</comment>
<proteinExistence type="predicted"/>
<organism evidence="1 2">
    <name type="scientific">Batillaria attramentaria</name>
    <dbReference type="NCBI Taxonomy" id="370345"/>
    <lineage>
        <taxon>Eukaryota</taxon>
        <taxon>Metazoa</taxon>
        <taxon>Spiralia</taxon>
        <taxon>Lophotrochozoa</taxon>
        <taxon>Mollusca</taxon>
        <taxon>Gastropoda</taxon>
        <taxon>Caenogastropoda</taxon>
        <taxon>Sorbeoconcha</taxon>
        <taxon>Cerithioidea</taxon>
        <taxon>Batillariidae</taxon>
        <taxon>Batillaria</taxon>
    </lineage>
</organism>
<keyword evidence="2" id="KW-1185">Reference proteome</keyword>
<name>A0ABD0LL23_9CAEN</name>
<evidence type="ECO:0000313" key="1">
    <source>
        <dbReference type="EMBL" id="KAK7500204.1"/>
    </source>
</evidence>
<protein>
    <submittedName>
        <fullName evidence="1">Uncharacterized protein</fullName>
    </submittedName>
</protein>
<evidence type="ECO:0000313" key="2">
    <source>
        <dbReference type="Proteomes" id="UP001519460"/>
    </source>
</evidence>
<dbReference type="AlphaFoldDB" id="A0ABD0LL23"/>
<reference evidence="1 2" key="1">
    <citation type="journal article" date="2023" name="Sci. Data">
        <title>Genome assembly of the Korean intertidal mud-creeper Batillaria attramentaria.</title>
        <authorList>
            <person name="Patra A.K."/>
            <person name="Ho P.T."/>
            <person name="Jun S."/>
            <person name="Lee S.J."/>
            <person name="Kim Y."/>
            <person name="Won Y.J."/>
        </authorList>
    </citation>
    <scope>NUCLEOTIDE SEQUENCE [LARGE SCALE GENOMIC DNA]</scope>
    <source>
        <strain evidence="1">Wonlab-2016</strain>
    </source>
</reference>
<dbReference type="EMBL" id="JACVVK020000038">
    <property type="protein sequence ID" value="KAK7500204.1"/>
    <property type="molecule type" value="Genomic_DNA"/>
</dbReference>